<gene>
    <name evidence="2" type="ORF">RHGRI_028038</name>
</gene>
<feature type="compositionally biased region" description="Acidic residues" evidence="1">
    <location>
        <begin position="196"/>
        <end position="206"/>
    </location>
</feature>
<comment type="caution">
    <text evidence="2">The sequence shown here is derived from an EMBL/GenBank/DDBJ whole genome shotgun (WGS) entry which is preliminary data.</text>
</comment>
<feature type="compositionally biased region" description="Acidic residues" evidence="1">
    <location>
        <begin position="113"/>
        <end position="141"/>
    </location>
</feature>
<protein>
    <submittedName>
        <fullName evidence="2">Uncharacterized protein</fullName>
    </submittedName>
</protein>
<feature type="region of interest" description="Disordered" evidence="1">
    <location>
        <begin position="54"/>
        <end position="237"/>
    </location>
</feature>
<dbReference type="EMBL" id="JACTNZ010000010">
    <property type="protein sequence ID" value="KAG5526965.1"/>
    <property type="molecule type" value="Genomic_DNA"/>
</dbReference>
<evidence type="ECO:0000313" key="2">
    <source>
        <dbReference type="EMBL" id="KAG5526965.1"/>
    </source>
</evidence>
<name>A0AAV6IJS0_9ERIC</name>
<dbReference type="AlphaFoldDB" id="A0AAV6IJS0"/>
<evidence type="ECO:0000313" key="3">
    <source>
        <dbReference type="Proteomes" id="UP000823749"/>
    </source>
</evidence>
<dbReference type="PANTHER" id="PTHR36899:SF3">
    <property type="entry name" value="F13K23.8 PROTEIN"/>
    <property type="match status" value="1"/>
</dbReference>
<sequence length="237" mass="26489">MLQKTKPVINSEALSFPEWLVSLSSLRTLPQNPTNFRGGGESKIEEEELVDVMAELKNEDEEVQQQQQHDAHGIPPKRKTELTFVDEQDIADNGKKQRSENSSADKNCFETKIDEEDDDEEEDYEQEDDEDDEDEDEDFDEEHSNGEVVEVDRKGKGILREDKKGKGKLIQESDDDDSSGDDGGGGGESDGNSSDLSEDPLAEVDLDNILPSRTRRRSTAFHPGVCLSKDSRKNADA</sequence>
<dbReference type="Proteomes" id="UP000823749">
    <property type="component" value="Chromosome 10"/>
</dbReference>
<proteinExistence type="predicted"/>
<organism evidence="2 3">
    <name type="scientific">Rhododendron griersonianum</name>
    <dbReference type="NCBI Taxonomy" id="479676"/>
    <lineage>
        <taxon>Eukaryota</taxon>
        <taxon>Viridiplantae</taxon>
        <taxon>Streptophyta</taxon>
        <taxon>Embryophyta</taxon>
        <taxon>Tracheophyta</taxon>
        <taxon>Spermatophyta</taxon>
        <taxon>Magnoliopsida</taxon>
        <taxon>eudicotyledons</taxon>
        <taxon>Gunneridae</taxon>
        <taxon>Pentapetalae</taxon>
        <taxon>asterids</taxon>
        <taxon>Ericales</taxon>
        <taxon>Ericaceae</taxon>
        <taxon>Ericoideae</taxon>
        <taxon>Rhodoreae</taxon>
        <taxon>Rhododendron</taxon>
    </lineage>
</organism>
<accession>A0AAV6IJS0</accession>
<dbReference type="PANTHER" id="PTHR36899">
    <property type="entry name" value="OS04G0395700 PROTEIN"/>
    <property type="match status" value="1"/>
</dbReference>
<feature type="compositionally biased region" description="Basic and acidic residues" evidence="1">
    <location>
        <begin position="142"/>
        <end position="164"/>
    </location>
</feature>
<evidence type="ECO:0000256" key="1">
    <source>
        <dbReference type="SAM" id="MobiDB-lite"/>
    </source>
</evidence>
<keyword evidence="3" id="KW-1185">Reference proteome</keyword>
<reference evidence="2" key="1">
    <citation type="submission" date="2020-08" db="EMBL/GenBank/DDBJ databases">
        <title>Plant Genome Project.</title>
        <authorList>
            <person name="Zhang R.-G."/>
        </authorList>
    </citation>
    <scope>NUCLEOTIDE SEQUENCE</scope>
    <source>
        <strain evidence="2">WSP0</strain>
        <tissue evidence="2">Leaf</tissue>
    </source>
</reference>